<dbReference type="OrthoDB" id="5239982at2759"/>
<gene>
    <name evidence="1" type="ORF">TASIC1_0006045200</name>
</gene>
<evidence type="ECO:0000313" key="1">
    <source>
        <dbReference type="EMBL" id="GFP56282.1"/>
    </source>
</evidence>
<proteinExistence type="predicted"/>
<accession>A0A6V8QW72</accession>
<evidence type="ECO:0008006" key="3">
    <source>
        <dbReference type="Google" id="ProtNLM"/>
    </source>
</evidence>
<evidence type="ECO:0000313" key="2">
    <source>
        <dbReference type="Proteomes" id="UP000517252"/>
    </source>
</evidence>
<dbReference type="EMBL" id="BLZH01000006">
    <property type="protein sequence ID" value="GFP56282.1"/>
    <property type="molecule type" value="Genomic_DNA"/>
</dbReference>
<reference evidence="1 2" key="1">
    <citation type="submission" date="2020-07" db="EMBL/GenBank/DDBJ databases">
        <title>Trichoderma asperellum IC-1 whole genome shotgun sequence.</title>
        <authorList>
            <person name="Kanamasa S."/>
            <person name="Takahashi H."/>
        </authorList>
    </citation>
    <scope>NUCLEOTIDE SEQUENCE [LARGE SCALE GENOMIC DNA]</scope>
    <source>
        <strain evidence="1 2">IC-1</strain>
    </source>
</reference>
<sequence>MRYEAVSFLAALPSAMATMSTLAYHPPAELLAQSQTDSSCNFPADFHIQNFVAKTNETGPAATLSAYNFTFVDKTTSVTTRCFFNSSSVSTTPTGLTPRYACADGDVKFIWDNAHRQLTVVERICPNAKGTDSYEVSGSEVIPLSCTGSGSCSTNSTDLDVKYTALDPVQDPTLRVKYWVS</sequence>
<name>A0A6V8QW72_TRIAP</name>
<dbReference type="Proteomes" id="UP000517252">
    <property type="component" value="Unassembled WGS sequence"/>
</dbReference>
<dbReference type="AlphaFoldDB" id="A0A6V8QW72"/>
<comment type="caution">
    <text evidence="1">The sequence shown here is derived from an EMBL/GenBank/DDBJ whole genome shotgun (WGS) entry which is preliminary data.</text>
</comment>
<organism evidence="1 2">
    <name type="scientific">Trichoderma asperellum</name>
    <name type="common">Filamentous fungus</name>
    <dbReference type="NCBI Taxonomy" id="101201"/>
    <lineage>
        <taxon>Eukaryota</taxon>
        <taxon>Fungi</taxon>
        <taxon>Dikarya</taxon>
        <taxon>Ascomycota</taxon>
        <taxon>Pezizomycotina</taxon>
        <taxon>Sordariomycetes</taxon>
        <taxon>Hypocreomycetidae</taxon>
        <taxon>Hypocreales</taxon>
        <taxon>Hypocreaceae</taxon>
        <taxon>Trichoderma</taxon>
    </lineage>
</organism>
<protein>
    <recommendedName>
        <fullName evidence="3">AA1-like domain-containing protein</fullName>
    </recommendedName>
</protein>